<dbReference type="Proteomes" id="UP000439903">
    <property type="component" value="Unassembled WGS sequence"/>
</dbReference>
<protein>
    <submittedName>
        <fullName evidence="2">Uncharacterized protein</fullName>
    </submittedName>
</protein>
<gene>
    <name evidence="2" type="ORF">F8M41_025658</name>
</gene>
<evidence type="ECO:0000256" key="1">
    <source>
        <dbReference type="SAM" id="MobiDB-lite"/>
    </source>
</evidence>
<evidence type="ECO:0000313" key="2">
    <source>
        <dbReference type="EMBL" id="KAF0469066.1"/>
    </source>
</evidence>
<reference evidence="2 3" key="1">
    <citation type="journal article" date="2019" name="Environ. Microbiol.">
        <title>At the nexus of three kingdoms: the genome of the mycorrhizal fungus Gigaspora margarita provides insights into plant, endobacterial and fungal interactions.</title>
        <authorList>
            <person name="Venice F."/>
            <person name="Ghignone S."/>
            <person name="Salvioli di Fossalunga A."/>
            <person name="Amselem J."/>
            <person name="Novero M."/>
            <person name="Xianan X."/>
            <person name="Sedzielewska Toro K."/>
            <person name="Morin E."/>
            <person name="Lipzen A."/>
            <person name="Grigoriev I.V."/>
            <person name="Henrissat B."/>
            <person name="Martin F.M."/>
            <person name="Bonfante P."/>
        </authorList>
    </citation>
    <scope>NUCLEOTIDE SEQUENCE [LARGE SCALE GENOMIC DNA]</scope>
    <source>
        <strain evidence="2 3">BEG34</strain>
    </source>
</reference>
<sequence length="107" mass="11940">MDKNYLSSSIANSTSATNNNSMNSNNKHKRHEDLERIAKKFTSESSSIPNISTTQPESRLNKGKCPKTFSLNPNITPQTLALHNILNYTHDNSSSSQSQSEFSDYSE</sequence>
<organism evidence="2 3">
    <name type="scientific">Gigaspora margarita</name>
    <dbReference type="NCBI Taxonomy" id="4874"/>
    <lineage>
        <taxon>Eukaryota</taxon>
        <taxon>Fungi</taxon>
        <taxon>Fungi incertae sedis</taxon>
        <taxon>Mucoromycota</taxon>
        <taxon>Glomeromycotina</taxon>
        <taxon>Glomeromycetes</taxon>
        <taxon>Diversisporales</taxon>
        <taxon>Gigasporaceae</taxon>
        <taxon>Gigaspora</taxon>
    </lineage>
</organism>
<accession>A0A8H4AA05</accession>
<feature type="compositionally biased region" description="Polar residues" evidence="1">
    <location>
        <begin position="43"/>
        <end position="58"/>
    </location>
</feature>
<comment type="caution">
    <text evidence="2">The sequence shown here is derived from an EMBL/GenBank/DDBJ whole genome shotgun (WGS) entry which is preliminary data.</text>
</comment>
<dbReference type="EMBL" id="WTPW01000927">
    <property type="protein sequence ID" value="KAF0469066.1"/>
    <property type="molecule type" value="Genomic_DNA"/>
</dbReference>
<proteinExistence type="predicted"/>
<feature type="region of interest" description="Disordered" evidence="1">
    <location>
        <begin position="1"/>
        <end position="65"/>
    </location>
</feature>
<feature type="compositionally biased region" description="Low complexity" evidence="1">
    <location>
        <begin position="7"/>
        <end position="25"/>
    </location>
</feature>
<feature type="compositionally biased region" description="Basic and acidic residues" evidence="1">
    <location>
        <begin position="31"/>
        <end position="42"/>
    </location>
</feature>
<keyword evidence="3" id="KW-1185">Reference proteome</keyword>
<evidence type="ECO:0000313" key="3">
    <source>
        <dbReference type="Proteomes" id="UP000439903"/>
    </source>
</evidence>
<name>A0A8H4AA05_GIGMA</name>
<dbReference type="AlphaFoldDB" id="A0A8H4AA05"/>